<accession>A0A5J5A9U6</accession>
<reference evidence="2 3" key="1">
    <citation type="submission" date="2019-09" db="EMBL/GenBank/DDBJ databases">
        <title>A chromosome-level genome assembly of the Chinese tupelo Nyssa sinensis.</title>
        <authorList>
            <person name="Yang X."/>
            <person name="Kang M."/>
            <person name="Yang Y."/>
            <person name="Xiong H."/>
            <person name="Wang M."/>
            <person name="Zhang Z."/>
            <person name="Wang Z."/>
            <person name="Wu H."/>
            <person name="Ma T."/>
            <person name="Liu J."/>
            <person name="Xi Z."/>
        </authorList>
    </citation>
    <scope>NUCLEOTIDE SEQUENCE [LARGE SCALE GENOMIC DNA]</scope>
    <source>
        <strain evidence="2">J267</strain>
        <tissue evidence="2">Leaf</tissue>
    </source>
</reference>
<evidence type="ECO:0000313" key="2">
    <source>
        <dbReference type="EMBL" id="KAA8526586.1"/>
    </source>
</evidence>
<name>A0A5J5A9U6_9ASTE</name>
<sequence>MNSAIISKVSGPPGKFGGSSTSFDSFDLFLKYPLFENSGYCKIKKKQSRKVKGSISNMNMNRNRATTLGDEKGLKSTELSFTLAVSITRAHERLQNST</sequence>
<dbReference type="AlphaFoldDB" id="A0A5J5A9U6"/>
<evidence type="ECO:0000313" key="3">
    <source>
        <dbReference type="Proteomes" id="UP000325577"/>
    </source>
</evidence>
<protein>
    <submittedName>
        <fullName evidence="2">Uncharacterized protein</fullName>
    </submittedName>
</protein>
<gene>
    <name evidence="2" type="ORF">F0562_008211</name>
</gene>
<organism evidence="2 3">
    <name type="scientific">Nyssa sinensis</name>
    <dbReference type="NCBI Taxonomy" id="561372"/>
    <lineage>
        <taxon>Eukaryota</taxon>
        <taxon>Viridiplantae</taxon>
        <taxon>Streptophyta</taxon>
        <taxon>Embryophyta</taxon>
        <taxon>Tracheophyta</taxon>
        <taxon>Spermatophyta</taxon>
        <taxon>Magnoliopsida</taxon>
        <taxon>eudicotyledons</taxon>
        <taxon>Gunneridae</taxon>
        <taxon>Pentapetalae</taxon>
        <taxon>asterids</taxon>
        <taxon>Cornales</taxon>
        <taxon>Nyssaceae</taxon>
        <taxon>Nyssa</taxon>
    </lineage>
</organism>
<feature type="region of interest" description="Disordered" evidence="1">
    <location>
        <begin position="52"/>
        <end position="71"/>
    </location>
</feature>
<evidence type="ECO:0000256" key="1">
    <source>
        <dbReference type="SAM" id="MobiDB-lite"/>
    </source>
</evidence>
<proteinExistence type="predicted"/>
<dbReference type="EMBL" id="CM018046">
    <property type="protein sequence ID" value="KAA8526586.1"/>
    <property type="molecule type" value="Genomic_DNA"/>
</dbReference>
<feature type="compositionally biased region" description="Polar residues" evidence="1">
    <location>
        <begin position="54"/>
        <end position="66"/>
    </location>
</feature>
<keyword evidence="3" id="KW-1185">Reference proteome</keyword>
<dbReference type="Proteomes" id="UP000325577">
    <property type="component" value="Linkage Group LG3"/>
</dbReference>